<comment type="cofactor">
    <cofactor evidence="1">
        <name>Mg(2+)</name>
        <dbReference type="ChEBI" id="CHEBI:18420"/>
    </cofactor>
</comment>
<dbReference type="CDD" id="cd03425">
    <property type="entry name" value="NUDIX_MutT_NudA_like"/>
    <property type="match status" value="1"/>
</dbReference>
<dbReference type="eggNOG" id="COG1051">
    <property type="taxonomic scope" value="Bacteria"/>
</dbReference>
<keyword evidence="4" id="KW-0235">DNA replication</keyword>
<dbReference type="HOGENOM" id="CLU_076087_0_0_6"/>
<evidence type="ECO:0000256" key="12">
    <source>
        <dbReference type="ARBA" id="ARBA00038905"/>
    </source>
</evidence>
<dbReference type="PRINTS" id="PR00502">
    <property type="entry name" value="NUDIXFAMILY"/>
</dbReference>
<evidence type="ECO:0000256" key="6">
    <source>
        <dbReference type="ARBA" id="ARBA00022763"/>
    </source>
</evidence>
<dbReference type="GO" id="GO:0046872">
    <property type="term" value="F:metal ion binding"/>
    <property type="evidence" value="ECO:0007669"/>
    <property type="project" value="UniProtKB-KW"/>
</dbReference>
<dbReference type="PROSITE" id="PS51462">
    <property type="entry name" value="NUDIX"/>
    <property type="match status" value="1"/>
</dbReference>
<dbReference type="EMBL" id="APPE01000065">
    <property type="protein sequence ID" value="ENU98422.1"/>
    <property type="molecule type" value="Genomic_DNA"/>
</dbReference>
<comment type="caution">
    <text evidence="18">The sequence shown here is derived from an EMBL/GenBank/DDBJ whole genome shotgun (WGS) entry which is preliminary data.</text>
</comment>
<comment type="similarity">
    <text evidence="2">Belongs to the Nudix hydrolase family.</text>
</comment>
<dbReference type="GO" id="GO:0008413">
    <property type="term" value="F:8-oxo-7,8-dihydroguanosine triphosphate pyrophosphatase activity"/>
    <property type="evidence" value="ECO:0007669"/>
    <property type="project" value="TreeGrafter"/>
</dbReference>
<dbReference type="Gene3D" id="3.20.20.70">
    <property type="entry name" value="Aldolase class I"/>
    <property type="match status" value="1"/>
</dbReference>
<keyword evidence="5" id="KW-0479">Metal-binding</keyword>
<evidence type="ECO:0000256" key="14">
    <source>
        <dbReference type="ARBA" id="ARBA00041592"/>
    </source>
</evidence>
<keyword evidence="6" id="KW-0227">DNA damage</keyword>
<evidence type="ECO:0000256" key="5">
    <source>
        <dbReference type="ARBA" id="ARBA00022723"/>
    </source>
</evidence>
<dbReference type="GO" id="GO:0006281">
    <property type="term" value="P:DNA repair"/>
    <property type="evidence" value="ECO:0007669"/>
    <property type="project" value="UniProtKB-KW"/>
</dbReference>
<evidence type="ECO:0000256" key="10">
    <source>
        <dbReference type="ARBA" id="ARBA00035861"/>
    </source>
</evidence>
<evidence type="ECO:0000256" key="15">
    <source>
        <dbReference type="ARBA" id="ARBA00041979"/>
    </source>
</evidence>
<dbReference type="InterPro" id="IPR000086">
    <property type="entry name" value="NUDIX_hydrolase_dom"/>
</dbReference>
<evidence type="ECO:0000256" key="7">
    <source>
        <dbReference type="ARBA" id="ARBA00022801"/>
    </source>
</evidence>
<dbReference type="InterPro" id="IPR022998">
    <property type="entry name" value="ThiamineP_synth_TenI"/>
</dbReference>
<dbReference type="InterPro" id="IPR029119">
    <property type="entry name" value="MutY_C"/>
</dbReference>
<comment type="catalytic activity">
    <reaction evidence="11">
        <text>8-oxo-GTP + H2O = 8-oxo-GMP + diphosphate + H(+)</text>
        <dbReference type="Rhea" id="RHEA:67616"/>
        <dbReference type="ChEBI" id="CHEBI:15377"/>
        <dbReference type="ChEBI" id="CHEBI:15378"/>
        <dbReference type="ChEBI" id="CHEBI:33019"/>
        <dbReference type="ChEBI" id="CHEBI:143553"/>
        <dbReference type="ChEBI" id="CHEBI:145694"/>
    </reaction>
</comment>
<keyword evidence="7" id="KW-0378">Hydrolase</keyword>
<evidence type="ECO:0000256" key="13">
    <source>
        <dbReference type="ARBA" id="ARBA00040794"/>
    </source>
</evidence>
<name>N8WT12_9GAMM</name>
<evidence type="ECO:0000256" key="11">
    <source>
        <dbReference type="ARBA" id="ARBA00036904"/>
    </source>
</evidence>
<sequence length="304" mass="35011">MVQNIMSKATIHVAIAILFHQNQVLVGWREAKQHQGNKYEFPGGKVEQGELPVEASRREVIEEVGIDIEQWHTFDFISHEYEDVIVNLHIFHASVQPEQLAEIKQPWRCYSRDELSELNFPKANQAMIQKLQWPRKIKISDDLSHLNNLEKDQMLYWRVMASPEYISQLQQIPVDQLSRLIINQRLWSQLNELQQQTIRTIHLKQSQLMQLQKGELAGGYRYLAACHDLKALKHAENIGCEAALLSPVLATETHPDTAALGWEKFKQMAKQVQIPVFALGGMKAEDLDYAQNQHAYGIAGIRYV</sequence>
<evidence type="ECO:0000256" key="16">
    <source>
        <dbReference type="ARBA" id="ARBA00042798"/>
    </source>
</evidence>
<proteinExistence type="inferred from homology"/>
<accession>N8WT12</accession>
<evidence type="ECO:0000256" key="2">
    <source>
        <dbReference type="ARBA" id="ARBA00005582"/>
    </source>
</evidence>
<keyword evidence="19" id="KW-1185">Reference proteome</keyword>
<dbReference type="InterPro" id="IPR013785">
    <property type="entry name" value="Aldolase_TIM"/>
</dbReference>
<evidence type="ECO:0000256" key="3">
    <source>
        <dbReference type="ARBA" id="ARBA00022457"/>
    </source>
</evidence>
<dbReference type="EC" id="3.6.1.55" evidence="12"/>
<evidence type="ECO:0000259" key="17">
    <source>
        <dbReference type="PROSITE" id="PS51462"/>
    </source>
</evidence>
<dbReference type="InterPro" id="IPR047127">
    <property type="entry name" value="MutT-like"/>
</dbReference>
<evidence type="ECO:0000313" key="18">
    <source>
        <dbReference type="EMBL" id="ENU98422.1"/>
    </source>
</evidence>
<evidence type="ECO:0000256" key="8">
    <source>
        <dbReference type="ARBA" id="ARBA00022842"/>
    </source>
</evidence>
<dbReference type="PANTHER" id="PTHR47707">
    <property type="entry name" value="8-OXO-DGTP DIPHOSPHATASE"/>
    <property type="match status" value="1"/>
</dbReference>
<dbReference type="PATRIC" id="fig|1217710.3.peg.2340"/>
<dbReference type="GO" id="GO:0044715">
    <property type="term" value="F:8-oxo-dGDP phosphatase activity"/>
    <property type="evidence" value="ECO:0007669"/>
    <property type="project" value="TreeGrafter"/>
</dbReference>
<dbReference type="PANTHER" id="PTHR47707:SF1">
    <property type="entry name" value="NUDIX HYDROLASE FAMILY PROTEIN"/>
    <property type="match status" value="1"/>
</dbReference>
<organism evidence="18 19">
    <name type="scientific">Acinetobacter variabilis</name>
    <dbReference type="NCBI Taxonomy" id="70346"/>
    <lineage>
        <taxon>Bacteria</taxon>
        <taxon>Pseudomonadati</taxon>
        <taxon>Pseudomonadota</taxon>
        <taxon>Gammaproteobacteria</taxon>
        <taxon>Moraxellales</taxon>
        <taxon>Moraxellaceae</taxon>
        <taxon>Acinetobacter</taxon>
    </lineage>
</organism>
<evidence type="ECO:0000256" key="4">
    <source>
        <dbReference type="ARBA" id="ARBA00022705"/>
    </source>
</evidence>
<protein>
    <recommendedName>
        <fullName evidence="13">8-oxo-dGTP diphosphatase</fullName>
        <ecNumber evidence="12">3.6.1.55</ecNumber>
    </recommendedName>
    <alternativeName>
        <fullName evidence="16">7,8-dihydro-8-oxoguanine-triphosphatase</fullName>
    </alternativeName>
    <alternativeName>
        <fullName evidence="15">Mutator protein MutT</fullName>
    </alternativeName>
    <alternativeName>
        <fullName evidence="14">dGTP pyrophosphohydrolase</fullName>
    </alternativeName>
</protein>
<dbReference type="eggNOG" id="COG0352">
    <property type="taxonomic scope" value="Bacteria"/>
</dbReference>
<dbReference type="SUPFAM" id="SSF51391">
    <property type="entry name" value="Thiamin phosphate synthase"/>
    <property type="match status" value="1"/>
</dbReference>
<feature type="domain" description="Nudix hydrolase" evidence="17">
    <location>
        <begin position="9"/>
        <end position="132"/>
    </location>
</feature>
<dbReference type="Pfam" id="PF14815">
    <property type="entry name" value="NUDIX_4"/>
    <property type="match status" value="1"/>
</dbReference>
<keyword evidence="9" id="KW-0234">DNA repair</keyword>
<keyword evidence="3" id="KW-0515">Mutator protein</keyword>
<dbReference type="GO" id="GO:0044716">
    <property type="term" value="F:8-oxo-GDP phosphatase activity"/>
    <property type="evidence" value="ECO:0007669"/>
    <property type="project" value="TreeGrafter"/>
</dbReference>
<dbReference type="InterPro" id="IPR020476">
    <property type="entry name" value="Nudix_hydrolase"/>
</dbReference>
<evidence type="ECO:0000256" key="1">
    <source>
        <dbReference type="ARBA" id="ARBA00001946"/>
    </source>
</evidence>
<dbReference type="GO" id="GO:0035539">
    <property type="term" value="F:8-oxo-7,8-dihydrodeoxyguanosine triphosphate pyrophosphatase activity"/>
    <property type="evidence" value="ECO:0007669"/>
    <property type="project" value="UniProtKB-EC"/>
</dbReference>
<dbReference type="GO" id="GO:0009228">
    <property type="term" value="P:thiamine biosynthetic process"/>
    <property type="evidence" value="ECO:0007669"/>
    <property type="project" value="UniProtKB-KW"/>
</dbReference>
<dbReference type="Pfam" id="PF02581">
    <property type="entry name" value="TMP-TENI"/>
    <property type="match status" value="1"/>
</dbReference>
<keyword evidence="8" id="KW-0460">Magnesium</keyword>
<dbReference type="Gene3D" id="3.90.79.10">
    <property type="entry name" value="Nucleoside Triphosphate Pyrophosphohydrolase"/>
    <property type="match status" value="1"/>
</dbReference>
<evidence type="ECO:0000313" key="19">
    <source>
        <dbReference type="Proteomes" id="UP000013070"/>
    </source>
</evidence>
<dbReference type="SUPFAM" id="SSF55811">
    <property type="entry name" value="Nudix"/>
    <property type="match status" value="1"/>
</dbReference>
<dbReference type="AlphaFoldDB" id="N8WT12"/>
<gene>
    <name evidence="18" type="ORF">F969_02453</name>
</gene>
<dbReference type="Proteomes" id="UP000013070">
    <property type="component" value="Unassembled WGS sequence"/>
</dbReference>
<dbReference type="GO" id="GO:0006260">
    <property type="term" value="P:DNA replication"/>
    <property type="evidence" value="ECO:0007669"/>
    <property type="project" value="UniProtKB-KW"/>
</dbReference>
<dbReference type="InterPro" id="IPR036206">
    <property type="entry name" value="ThiamineP_synth_sf"/>
</dbReference>
<dbReference type="InterPro" id="IPR015797">
    <property type="entry name" value="NUDIX_hydrolase-like_dom_sf"/>
</dbReference>
<reference evidence="18 19" key="1">
    <citation type="submission" date="2013-02" db="EMBL/GenBank/DDBJ databases">
        <title>The Genome Sequence of Acinetobacter sp. NIPH 899.</title>
        <authorList>
            <consortium name="The Broad Institute Genome Sequencing Platform"/>
            <consortium name="The Broad Institute Genome Sequencing Center for Infectious Disease"/>
            <person name="Cerqueira G."/>
            <person name="Feldgarden M."/>
            <person name="Courvalin P."/>
            <person name="Perichon B."/>
            <person name="Grillot-Courvalin C."/>
            <person name="Clermont D."/>
            <person name="Rocha E."/>
            <person name="Yoon E.-J."/>
            <person name="Nemec A."/>
            <person name="Walker B."/>
            <person name="Young S.K."/>
            <person name="Zeng Q."/>
            <person name="Gargeya S."/>
            <person name="Fitzgerald M."/>
            <person name="Haas B."/>
            <person name="Abouelleil A."/>
            <person name="Alvarado L."/>
            <person name="Arachchi H.M."/>
            <person name="Berlin A.M."/>
            <person name="Chapman S.B."/>
            <person name="Dewar J."/>
            <person name="Goldberg J."/>
            <person name="Griggs A."/>
            <person name="Gujja S."/>
            <person name="Hansen M."/>
            <person name="Howarth C."/>
            <person name="Imamovic A."/>
            <person name="Larimer J."/>
            <person name="McCowan C."/>
            <person name="Murphy C."/>
            <person name="Neiman D."/>
            <person name="Pearson M."/>
            <person name="Priest M."/>
            <person name="Roberts A."/>
            <person name="Saif S."/>
            <person name="Shea T."/>
            <person name="Sisk P."/>
            <person name="Sykes S."/>
            <person name="Wortman J."/>
            <person name="Nusbaum C."/>
            <person name="Birren B."/>
        </authorList>
    </citation>
    <scope>NUCLEOTIDE SEQUENCE [LARGE SCALE GENOMIC DNA]</scope>
    <source>
        <strain evidence="18 19">NIPH 899</strain>
    </source>
</reference>
<comment type="catalytic activity">
    <reaction evidence="10">
        <text>8-oxo-dGTP + H2O = 8-oxo-dGMP + diphosphate + H(+)</text>
        <dbReference type="Rhea" id="RHEA:31575"/>
        <dbReference type="ChEBI" id="CHEBI:15377"/>
        <dbReference type="ChEBI" id="CHEBI:15378"/>
        <dbReference type="ChEBI" id="CHEBI:33019"/>
        <dbReference type="ChEBI" id="CHEBI:63224"/>
        <dbReference type="ChEBI" id="CHEBI:77896"/>
        <dbReference type="EC" id="3.6.1.55"/>
    </reaction>
</comment>
<evidence type="ECO:0000256" key="9">
    <source>
        <dbReference type="ARBA" id="ARBA00023204"/>
    </source>
</evidence>